<organism evidence="2 3">
    <name type="scientific">Piloderma croceum (strain F 1598)</name>
    <dbReference type="NCBI Taxonomy" id="765440"/>
    <lineage>
        <taxon>Eukaryota</taxon>
        <taxon>Fungi</taxon>
        <taxon>Dikarya</taxon>
        <taxon>Basidiomycota</taxon>
        <taxon>Agaricomycotina</taxon>
        <taxon>Agaricomycetes</taxon>
        <taxon>Agaricomycetidae</taxon>
        <taxon>Atheliales</taxon>
        <taxon>Atheliaceae</taxon>
        <taxon>Piloderma</taxon>
    </lineage>
</organism>
<accession>A0A0C3FN98</accession>
<evidence type="ECO:0000256" key="1">
    <source>
        <dbReference type="SAM" id="MobiDB-lite"/>
    </source>
</evidence>
<feature type="region of interest" description="Disordered" evidence="1">
    <location>
        <begin position="53"/>
        <end position="75"/>
    </location>
</feature>
<dbReference type="AlphaFoldDB" id="A0A0C3FN98"/>
<dbReference type="Proteomes" id="UP000054166">
    <property type="component" value="Unassembled WGS sequence"/>
</dbReference>
<proteinExistence type="predicted"/>
<dbReference type="EMBL" id="KN833000">
    <property type="protein sequence ID" value="KIM81184.1"/>
    <property type="molecule type" value="Genomic_DNA"/>
</dbReference>
<gene>
    <name evidence="2" type="ORF">PILCRDRAFT_504301</name>
</gene>
<reference evidence="2 3" key="1">
    <citation type="submission" date="2014-04" db="EMBL/GenBank/DDBJ databases">
        <authorList>
            <consortium name="DOE Joint Genome Institute"/>
            <person name="Kuo A."/>
            <person name="Tarkka M."/>
            <person name="Buscot F."/>
            <person name="Kohler A."/>
            <person name="Nagy L.G."/>
            <person name="Floudas D."/>
            <person name="Copeland A."/>
            <person name="Barry K.W."/>
            <person name="Cichocki N."/>
            <person name="Veneault-Fourrey C."/>
            <person name="LaButti K."/>
            <person name="Lindquist E.A."/>
            <person name="Lipzen A."/>
            <person name="Lundell T."/>
            <person name="Morin E."/>
            <person name="Murat C."/>
            <person name="Sun H."/>
            <person name="Tunlid A."/>
            <person name="Henrissat B."/>
            <person name="Grigoriev I.V."/>
            <person name="Hibbett D.S."/>
            <person name="Martin F."/>
            <person name="Nordberg H.P."/>
            <person name="Cantor M.N."/>
            <person name="Hua S.X."/>
        </authorList>
    </citation>
    <scope>NUCLEOTIDE SEQUENCE [LARGE SCALE GENOMIC DNA]</scope>
    <source>
        <strain evidence="2 3">F 1598</strain>
    </source>
</reference>
<evidence type="ECO:0000313" key="3">
    <source>
        <dbReference type="Proteomes" id="UP000054166"/>
    </source>
</evidence>
<protein>
    <submittedName>
        <fullName evidence="2">Uncharacterized protein</fullName>
    </submittedName>
</protein>
<reference evidence="3" key="2">
    <citation type="submission" date="2015-01" db="EMBL/GenBank/DDBJ databases">
        <title>Evolutionary Origins and Diversification of the Mycorrhizal Mutualists.</title>
        <authorList>
            <consortium name="DOE Joint Genome Institute"/>
            <consortium name="Mycorrhizal Genomics Consortium"/>
            <person name="Kohler A."/>
            <person name="Kuo A."/>
            <person name="Nagy L.G."/>
            <person name="Floudas D."/>
            <person name="Copeland A."/>
            <person name="Barry K.W."/>
            <person name="Cichocki N."/>
            <person name="Veneault-Fourrey C."/>
            <person name="LaButti K."/>
            <person name="Lindquist E.A."/>
            <person name="Lipzen A."/>
            <person name="Lundell T."/>
            <person name="Morin E."/>
            <person name="Murat C."/>
            <person name="Riley R."/>
            <person name="Ohm R."/>
            <person name="Sun H."/>
            <person name="Tunlid A."/>
            <person name="Henrissat B."/>
            <person name="Grigoriev I.V."/>
            <person name="Hibbett D.S."/>
            <person name="Martin F."/>
        </authorList>
    </citation>
    <scope>NUCLEOTIDE SEQUENCE [LARGE SCALE GENOMIC DNA]</scope>
    <source>
        <strain evidence="3">F 1598</strain>
    </source>
</reference>
<dbReference type="HOGENOM" id="CLU_2671928_0_0_1"/>
<dbReference type="InParanoid" id="A0A0C3FN98"/>
<keyword evidence="3" id="KW-1185">Reference proteome</keyword>
<evidence type="ECO:0000313" key="2">
    <source>
        <dbReference type="EMBL" id="KIM81184.1"/>
    </source>
</evidence>
<name>A0A0C3FN98_PILCF</name>
<sequence length="75" mass="8364">MTSIVVVHSNLRTRAVPAENSDYSKSTIFGLQHADVCDQVAIRREELQRIFSYGERLTPDNSTASHMSSSLSKSH</sequence>
<feature type="compositionally biased region" description="Low complexity" evidence="1">
    <location>
        <begin position="62"/>
        <end position="75"/>
    </location>
</feature>